<protein>
    <submittedName>
        <fullName evidence="2">Uncharacterized protein</fullName>
    </submittedName>
</protein>
<sequence>MTILFFPYGVLSSEFSKTTPYFARTCVIALTKGLRFQFSMKEEKEKRNNSLPAMSDGASVTEITELLIACVNHLEHQVASVLNVNIELQNENNRLLVDLKNSAPQEAHQNMIRLLEELTTKYDDLQAKNGHLEATIETLIANVDLHDNLQAKNCHLEVTLEMFRTMNFQLCNDLQVEHCHLKATLEECSTGVIISLPPALALVIGLTFTDFMSISTIKNFELQEENNQLKTILDTYLIGADFVAISKIGNQQLLDFLEEVAVQKAQLQDQVINLCTLVRALVHSQVH</sequence>
<dbReference type="AlphaFoldDB" id="A0A0D0CFD0"/>
<accession>A0A0D0CFD0</accession>
<dbReference type="HOGENOM" id="CLU_969959_0_0_1"/>
<keyword evidence="3" id="KW-1185">Reference proteome</keyword>
<feature type="coiled-coil region" evidence="1">
    <location>
        <begin position="71"/>
        <end position="142"/>
    </location>
</feature>
<name>A0A0D0CFD0_9AGAR</name>
<evidence type="ECO:0000313" key="3">
    <source>
        <dbReference type="Proteomes" id="UP000053593"/>
    </source>
</evidence>
<keyword evidence="1" id="KW-0175">Coiled coil</keyword>
<evidence type="ECO:0000313" key="2">
    <source>
        <dbReference type="EMBL" id="KIK53653.1"/>
    </source>
</evidence>
<gene>
    <name evidence="2" type="ORF">GYMLUDRAFT_63621</name>
</gene>
<organism evidence="2 3">
    <name type="scientific">Collybiopsis luxurians FD-317 M1</name>
    <dbReference type="NCBI Taxonomy" id="944289"/>
    <lineage>
        <taxon>Eukaryota</taxon>
        <taxon>Fungi</taxon>
        <taxon>Dikarya</taxon>
        <taxon>Basidiomycota</taxon>
        <taxon>Agaricomycotina</taxon>
        <taxon>Agaricomycetes</taxon>
        <taxon>Agaricomycetidae</taxon>
        <taxon>Agaricales</taxon>
        <taxon>Marasmiineae</taxon>
        <taxon>Omphalotaceae</taxon>
        <taxon>Collybiopsis</taxon>
        <taxon>Collybiopsis luxurians</taxon>
    </lineage>
</organism>
<evidence type="ECO:0000256" key="1">
    <source>
        <dbReference type="SAM" id="Coils"/>
    </source>
</evidence>
<proteinExistence type="predicted"/>
<reference evidence="2 3" key="1">
    <citation type="submission" date="2014-04" db="EMBL/GenBank/DDBJ databases">
        <title>Evolutionary Origins and Diversification of the Mycorrhizal Mutualists.</title>
        <authorList>
            <consortium name="DOE Joint Genome Institute"/>
            <consortium name="Mycorrhizal Genomics Consortium"/>
            <person name="Kohler A."/>
            <person name="Kuo A."/>
            <person name="Nagy L.G."/>
            <person name="Floudas D."/>
            <person name="Copeland A."/>
            <person name="Barry K.W."/>
            <person name="Cichocki N."/>
            <person name="Veneault-Fourrey C."/>
            <person name="LaButti K."/>
            <person name="Lindquist E.A."/>
            <person name="Lipzen A."/>
            <person name="Lundell T."/>
            <person name="Morin E."/>
            <person name="Murat C."/>
            <person name="Riley R."/>
            <person name="Ohm R."/>
            <person name="Sun H."/>
            <person name="Tunlid A."/>
            <person name="Henrissat B."/>
            <person name="Grigoriev I.V."/>
            <person name="Hibbett D.S."/>
            <person name="Martin F."/>
        </authorList>
    </citation>
    <scope>NUCLEOTIDE SEQUENCE [LARGE SCALE GENOMIC DNA]</scope>
    <source>
        <strain evidence="2 3">FD-317 M1</strain>
    </source>
</reference>
<dbReference type="Proteomes" id="UP000053593">
    <property type="component" value="Unassembled WGS sequence"/>
</dbReference>
<dbReference type="EMBL" id="KN834826">
    <property type="protein sequence ID" value="KIK53653.1"/>
    <property type="molecule type" value="Genomic_DNA"/>
</dbReference>